<dbReference type="InterPro" id="IPR002921">
    <property type="entry name" value="Fungal_lipase-type"/>
</dbReference>
<name>A0A1V8TI54_9PEZI</name>
<dbReference type="EMBL" id="NAJO01000007">
    <property type="protein sequence ID" value="OQO11073.1"/>
    <property type="molecule type" value="Genomic_DNA"/>
</dbReference>
<dbReference type="PANTHER" id="PTHR46023">
    <property type="entry name" value="LIPASE CLASS 3 PROTEIN-LIKE"/>
    <property type="match status" value="1"/>
</dbReference>
<dbReference type="Gene3D" id="3.40.50.1820">
    <property type="entry name" value="alpha/beta hydrolase"/>
    <property type="match status" value="1"/>
</dbReference>
<dbReference type="InterPro" id="IPR029058">
    <property type="entry name" value="AB_hydrolase_fold"/>
</dbReference>
<dbReference type="CDD" id="cd00519">
    <property type="entry name" value="Lipase_3"/>
    <property type="match status" value="1"/>
</dbReference>
<dbReference type="OrthoDB" id="438440at2759"/>
<accession>A0A1V8TI54</accession>
<sequence>MVRPVNRSTAHSLDISLLHATAEFTTLRRRYDDVLFFESACLYHSWLGLPPLHQMHDPPQGYGYERMAPQQYNVYSSQQQVPARSGQAWNATPLHPNDSQVYGHSWQQSYNALPTAGGPTLPPRQRVAPSVRRDGAVARGMNQGAALCDNIATRLGDIFASAGNARVEDEEQNEFEELAELARGLSLVEADITKGASNERAPLLPDSSRARDDEKKVTKSRLVNFKKTWLYSNSRLPPYQYPFRAYFETWRVICMAARASAQVYQRPRADQREHYVDASWRHGTKAMVVKSSPIDDKNLIVFAIRGSQKNFMDWAVNFRPAPTAPEGFLDDPGNACHAGFLSVAKAMVAPVAQRLRQLLEQDPSRCTSSLLITGHSAGGAVASLLWAHMHSVGVESELNILTGCFKRVHCVTFGAPPVSFLPLQKPHSKRGDKSLFLSFANEGDPIVRADKEYVFSLAKLLAAPAPTCAIRPTKPKATLAKKASQAVLNSVKPSRGPAPHWPVPPATLSNAGRMVLMREKTLKDKSPGVEAIMTTDEQLRDVVFGDPAMHMMSLYRHRVEKLAFAAMLGDEAVPP</sequence>
<dbReference type="Proteomes" id="UP000192596">
    <property type="component" value="Unassembled WGS sequence"/>
</dbReference>
<proteinExistence type="predicted"/>
<dbReference type="Pfam" id="PF01764">
    <property type="entry name" value="Lipase_3"/>
    <property type="match status" value="1"/>
</dbReference>
<comment type="caution">
    <text evidence="2">The sequence shown here is derived from an EMBL/GenBank/DDBJ whole genome shotgun (WGS) entry which is preliminary data.</text>
</comment>
<dbReference type="SUPFAM" id="SSF53474">
    <property type="entry name" value="alpha/beta-Hydrolases"/>
    <property type="match status" value="1"/>
</dbReference>
<keyword evidence="3" id="KW-1185">Reference proteome</keyword>
<organism evidence="2 3">
    <name type="scientific">Cryoendolithus antarcticus</name>
    <dbReference type="NCBI Taxonomy" id="1507870"/>
    <lineage>
        <taxon>Eukaryota</taxon>
        <taxon>Fungi</taxon>
        <taxon>Dikarya</taxon>
        <taxon>Ascomycota</taxon>
        <taxon>Pezizomycotina</taxon>
        <taxon>Dothideomycetes</taxon>
        <taxon>Dothideomycetidae</taxon>
        <taxon>Cladosporiales</taxon>
        <taxon>Cladosporiaceae</taxon>
        <taxon>Cryoendolithus</taxon>
    </lineage>
</organism>
<evidence type="ECO:0000313" key="2">
    <source>
        <dbReference type="EMBL" id="OQO11073.1"/>
    </source>
</evidence>
<feature type="domain" description="Fungal lipase-type" evidence="1">
    <location>
        <begin position="301"/>
        <end position="449"/>
    </location>
</feature>
<dbReference type="InParanoid" id="A0A1V8TI54"/>
<dbReference type="AlphaFoldDB" id="A0A1V8TI54"/>
<gene>
    <name evidence="2" type="ORF">B0A48_05328</name>
</gene>
<reference evidence="3" key="1">
    <citation type="submission" date="2017-03" db="EMBL/GenBank/DDBJ databases">
        <title>Genomes of endolithic fungi from Antarctica.</title>
        <authorList>
            <person name="Coleine C."/>
            <person name="Masonjones S."/>
            <person name="Stajich J.E."/>
        </authorList>
    </citation>
    <scope>NUCLEOTIDE SEQUENCE [LARGE SCALE GENOMIC DNA]</scope>
    <source>
        <strain evidence="3">CCFEE 5527</strain>
    </source>
</reference>
<evidence type="ECO:0000313" key="3">
    <source>
        <dbReference type="Proteomes" id="UP000192596"/>
    </source>
</evidence>
<dbReference type="PANTHER" id="PTHR46023:SF6">
    <property type="entry name" value="LIPASE CLASS 3 FAMILY PROTEIN"/>
    <property type="match status" value="1"/>
</dbReference>
<protein>
    <recommendedName>
        <fullName evidence="1">Fungal lipase-type domain-containing protein</fullName>
    </recommendedName>
</protein>
<evidence type="ECO:0000259" key="1">
    <source>
        <dbReference type="Pfam" id="PF01764"/>
    </source>
</evidence>
<dbReference type="STRING" id="1507870.A0A1V8TI54"/>
<dbReference type="GO" id="GO:0006629">
    <property type="term" value="P:lipid metabolic process"/>
    <property type="evidence" value="ECO:0007669"/>
    <property type="project" value="InterPro"/>
</dbReference>